<evidence type="ECO:0000256" key="2">
    <source>
        <dbReference type="SAM" id="SignalP"/>
    </source>
</evidence>
<dbReference type="STRING" id="1121937.GCA_000423125_02290"/>
<evidence type="ECO:0000313" key="4">
    <source>
        <dbReference type="Proteomes" id="UP000259273"/>
    </source>
</evidence>
<accession>A0A3C1KML8</accession>
<dbReference type="Proteomes" id="UP000259273">
    <property type="component" value="Unassembled WGS sequence"/>
</dbReference>
<name>A0A3C1KML8_9GAMM</name>
<comment type="caution">
    <text evidence="3">The sequence shown here is derived from an EMBL/GenBank/DDBJ whole genome shotgun (WGS) entry which is preliminary data.</text>
</comment>
<evidence type="ECO:0000256" key="1">
    <source>
        <dbReference type="SAM" id="Coils"/>
    </source>
</evidence>
<organism evidence="3 4">
    <name type="scientific">Haliea salexigens</name>
    <dbReference type="NCBI Taxonomy" id="287487"/>
    <lineage>
        <taxon>Bacteria</taxon>
        <taxon>Pseudomonadati</taxon>
        <taxon>Pseudomonadota</taxon>
        <taxon>Gammaproteobacteria</taxon>
        <taxon>Cellvibrionales</taxon>
        <taxon>Halieaceae</taxon>
        <taxon>Haliea</taxon>
    </lineage>
</organism>
<reference evidence="3 4" key="1">
    <citation type="journal article" date="2018" name="Nat. Biotechnol.">
        <title>A standardized bacterial taxonomy based on genome phylogeny substantially revises the tree of life.</title>
        <authorList>
            <person name="Parks D.H."/>
            <person name="Chuvochina M."/>
            <person name="Waite D.W."/>
            <person name="Rinke C."/>
            <person name="Skarshewski A."/>
            <person name="Chaumeil P.A."/>
            <person name="Hugenholtz P."/>
        </authorList>
    </citation>
    <scope>NUCLEOTIDE SEQUENCE [LARGE SCALE GENOMIC DNA]</scope>
    <source>
        <strain evidence="3">UBA9158</strain>
    </source>
</reference>
<feature type="signal peptide" evidence="2">
    <location>
        <begin position="1"/>
        <end position="22"/>
    </location>
</feature>
<feature type="coiled-coil region" evidence="1">
    <location>
        <begin position="76"/>
        <end position="158"/>
    </location>
</feature>
<proteinExistence type="predicted"/>
<gene>
    <name evidence="3" type="ORF">DCP75_08320</name>
</gene>
<sequence>MRCFRVCLRTLLPCLVLLPILAGCSSTYYGALEKLGIEKREILVDRIDDTRESQEEAKTQFASALEQYRSIIDVDGGELEKVYDRLNAEYQRCERDAEEVSARIEAVETVAEDLFDEWDDEIDDFADAGMARQSRKLLNETRSEYAVMLQAMQRAERSMEPVLTILKDHVTFLRHNLNARAIGSLQGELNTIEQATASLIADMEESIAEASRFMDSMQ</sequence>
<dbReference type="Pfam" id="PF11172">
    <property type="entry name" value="DUF2959"/>
    <property type="match status" value="1"/>
</dbReference>
<dbReference type="AlphaFoldDB" id="A0A3C1KML8"/>
<dbReference type="PROSITE" id="PS51257">
    <property type="entry name" value="PROKAR_LIPOPROTEIN"/>
    <property type="match status" value="1"/>
</dbReference>
<dbReference type="EMBL" id="DMND01000112">
    <property type="protein sequence ID" value="HAN27708.1"/>
    <property type="molecule type" value="Genomic_DNA"/>
</dbReference>
<keyword evidence="2" id="KW-0732">Signal</keyword>
<dbReference type="InterPro" id="IPR021342">
    <property type="entry name" value="DUF2959"/>
</dbReference>
<evidence type="ECO:0000313" key="3">
    <source>
        <dbReference type="EMBL" id="HAN27708.1"/>
    </source>
</evidence>
<keyword evidence="1" id="KW-0175">Coiled coil</keyword>
<feature type="chain" id="PRO_5017769539" evidence="2">
    <location>
        <begin position="23"/>
        <end position="218"/>
    </location>
</feature>
<protein>
    <submittedName>
        <fullName evidence="3">DUF2959 domain-containing protein</fullName>
    </submittedName>
</protein>